<dbReference type="HAMAP" id="MF_00637">
    <property type="entry name" value="Anti_sigma_F"/>
    <property type="match status" value="1"/>
</dbReference>
<keyword evidence="1 7" id="KW-0723">Serine/threonine-protein kinase</keyword>
<dbReference type="GO" id="GO:0030436">
    <property type="term" value="P:asexual sporulation"/>
    <property type="evidence" value="ECO:0007669"/>
    <property type="project" value="UniProtKB-UniRule"/>
</dbReference>
<evidence type="ECO:0000256" key="2">
    <source>
        <dbReference type="ARBA" id="ARBA00022679"/>
    </source>
</evidence>
<dbReference type="PANTHER" id="PTHR35526:SF3">
    <property type="entry name" value="ANTI-SIGMA-F FACTOR RSBW"/>
    <property type="match status" value="1"/>
</dbReference>
<organism evidence="9 10">
    <name type="scientific">Hominifimenecus microfluidus</name>
    <dbReference type="NCBI Taxonomy" id="2885348"/>
    <lineage>
        <taxon>Bacteria</taxon>
        <taxon>Bacillati</taxon>
        <taxon>Bacillota</taxon>
        <taxon>Clostridia</taxon>
        <taxon>Lachnospirales</taxon>
        <taxon>Lachnospiraceae</taxon>
        <taxon>Hominifimenecus</taxon>
    </lineage>
</organism>
<name>A0AAE3JGH9_9FIRM</name>
<reference evidence="9" key="1">
    <citation type="submission" date="2021-10" db="EMBL/GenBank/DDBJ databases">
        <title>Anaerobic single-cell dispensing facilitates the cultivation of human gut bacteria.</title>
        <authorList>
            <person name="Afrizal A."/>
        </authorList>
    </citation>
    <scope>NUCLEOTIDE SEQUENCE</scope>
    <source>
        <strain evidence="9">CLA-AA-H215</strain>
    </source>
</reference>
<comment type="function">
    <text evidence="7">Binds to sigma F and blocks its ability to form an RNA polymerase holoenzyme (E-sigma F). Phosphorylates SpoIIAA on a serine residue. This phosphorylation may enable SpoIIAA to act as an anti-anti-sigma factor that counteracts SpoIIAB and thus releases sigma F from inhibition.</text>
</comment>
<dbReference type="EMBL" id="JAJEQR010000015">
    <property type="protein sequence ID" value="MCC2230696.1"/>
    <property type="molecule type" value="Genomic_DNA"/>
</dbReference>
<comment type="catalytic activity">
    <reaction evidence="7">
        <text>L-threonyl-[protein] + ATP = O-phospho-L-threonyl-[protein] + ADP + H(+)</text>
        <dbReference type="Rhea" id="RHEA:46608"/>
        <dbReference type="Rhea" id="RHEA-COMP:11060"/>
        <dbReference type="Rhea" id="RHEA-COMP:11605"/>
        <dbReference type="ChEBI" id="CHEBI:15378"/>
        <dbReference type="ChEBI" id="CHEBI:30013"/>
        <dbReference type="ChEBI" id="CHEBI:30616"/>
        <dbReference type="ChEBI" id="CHEBI:61977"/>
        <dbReference type="ChEBI" id="CHEBI:456216"/>
        <dbReference type="EC" id="2.7.11.1"/>
    </reaction>
</comment>
<dbReference type="SUPFAM" id="SSF55874">
    <property type="entry name" value="ATPase domain of HSP90 chaperone/DNA topoisomerase II/histidine kinase"/>
    <property type="match status" value="1"/>
</dbReference>
<evidence type="ECO:0000256" key="7">
    <source>
        <dbReference type="HAMAP-Rule" id="MF_00637"/>
    </source>
</evidence>
<evidence type="ECO:0000313" key="10">
    <source>
        <dbReference type="Proteomes" id="UP001198182"/>
    </source>
</evidence>
<evidence type="ECO:0000313" key="9">
    <source>
        <dbReference type="EMBL" id="MCC2230696.1"/>
    </source>
</evidence>
<dbReference type="GO" id="GO:0016989">
    <property type="term" value="F:sigma factor antagonist activity"/>
    <property type="evidence" value="ECO:0007669"/>
    <property type="project" value="InterPro"/>
</dbReference>
<protein>
    <recommendedName>
        <fullName evidence="7">Anti-sigma F factor</fullName>
        <ecNumber evidence="7">2.7.11.1</ecNumber>
    </recommendedName>
    <alternativeName>
        <fullName evidence="7">Stage II sporulation protein AB</fullName>
    </alternativeName>
</protein>
<dbReference type="InterPro" id="IPR003594">
    <property type="entry name" value="HATPase_dom"/>
</dbReference>
<dbReference type="Proteomes" id="UP001198182">
    <property type="component" value="Unassembled WGS sequence"/>
</dbReference>
<feature type="domain" description="Histidine kinase/HSP90-like ATPase" evidence="8">
    <location>
        <begin position="41"/>
        <end position="145"/>
    </location>
</feature>
<dbReference type="GO" id="GO:0042174">
    <property type="term" value="P:negative regulation of sporulation resulting in formation of a cellular spore"/>
    <property type="evidence" value="ECO:0007669"/>
    <property type="project" value="InterPro"/>
</dbReference>
<evidence type="ECO:0000256" key="6">
    <source>
        <dbReference type="ARBA" id="ARBA00022969"/>
    </source>
</evidence>
<dbReference type="InterPro" id="IPR050267">
    <property type="entry name" value="Anti-sigma-factor_SerPK"/>
</dbReference>
<dbReference type="InterPro" id="IPR036890">
    <property type="entry name" value="HATPase_C_sf"/>
</dbReference>
<evidence type="ECO:0000259" key="8">
    <source>
        <dbReference type="SMART" id="SM00387"/>
    </source>
</evidence>
<dbReference type="SMART" id="SM00387">
    <property type="entry name" value="HATPase_c"/>
    <property type="match status" value="1"/>
</dbReference>
<gene>
    <name evidence="7 9" type="primary">spoIIAB</name>
    <name evidence="9" type="ORF">LKD81_06735</name>
</gene>
<keyword evidence="10" id="KW-1185">Reference proteome</keyword>
<keyword evidence="5 7" id="KW-0067">ATP-binding</keyword>
<dbReference type="RefSeq" id="WP_308453333.1">
    <property type="nucleotide sequence ID" value="NZ_JAJEQR010000015.1"/>
</dbReference>
<keyword evidence="4 7" id="KW-0418">Kinase</keyword>
<dbReference type="GO" id="GO:0030435">
    <property type="term" value="P:sporulation resulting in formation of a cellular spore"/>
    <property type="evidence" value="ECO:0007669"/>
    <property type="project" value="UniProtKB-KW"/>
</dbReference>
<evidence type="ECO:0000256" key="3">
    <source>
        <dbReference type="ARBA" id="ARBA00022741"/>
    </source>
</evidence>
<comment type="catalytic activity">
    <reaction evidence="7">
        <text>L-seryl-[protein] + ATP = O-phospho-L-seryl-[protein] + ADP + H(+)</text>
        <dbReference type="Rhea" id="RHEA:17989"/>
        <dbReference type="Rhea" id="RHEA-COMP:9863"/>
        <dbReference type="Rhea" id="RHEA-COMP:11604"/>
        <dbReference type="ChEBI" id="CHEBI:15378"/>
        <dbReference type="ChEBI" id="CHEBI:29999"/>
        <dbReference type="ChEBI" id="CHEBI:30616"/>
        <dbReference type="ChEBI" id="CHEBI:83421"/>
        <dbReference type="ChEBI" id="CHEBI:456216"/>
        <dbReference type="EC" id="2.7.11.1"/>
    </reaction>
</comment>
<comment type="similarity">
    <text evidence="7">Belongs to the anti-sigma-factor family.</text>
</comment>
<accession>A0AAE3JGH9</accession>
<evidence type="ECO:0000256" key="5">
    <source>
        <dbReference type="ARBA" id="ARBA00022840"/>
    </source>
</evidence>
<keyword evidence="3 7" id="KW-0547">Nucleotide-binding</keyword>
<proteinExistence type="inferred from homology"/>
<dbReference type="GO" id="GO:0004674">
    <property type="term" value="F:protein serine/threonine kinase activity"/>
    <property type="evidence" value="ECO:0007669"/>
    <property type="project" value="UniProtKB-KW"/>
</dbReference>
<evidence type="ECO:0000256" key="1">
    <source>
        <dbReference type="ARBA" id="ARBA00022527"/>
    </source>
</evidence>
<dbReference type="EC" id="2.7.11.1" evidence="7"/>
<keyword evidence="6 7" id="KW-0749">Sporulation</keyword>
<dbReference type="GO" id="GO:0005524">
    <property type="term" value="F:ATP binding"/>
    <property type="evidence" value="ECO:0007669"/>
    <property type="project" value="UniProtKB-KW"/>
</dbReference>
<dbReference type="InterPro" id="IPR010194">
    <property type="entry name" value="Anti-sigma_F"/>
</dbReference>
<keyword evidence="2 7" id="KW-0808">Transferase</keyword>
<dbReference type="Gene3D" id="3.30.565.10">
    <property type="entry name" value="Histidine kinase-like ATPase, C-terminal domain"/>
    <property type="match status" value="1"/>
</dbReference>
<sequence>MNEQNQGTERLLIRMESRSQNEAFARAAVGAFMVRMDPTVEEIEDVKTAVSEAVSNSILHGYPDEPGEIRMELLREGKRLRIEVTDYGRGIADVRKARQPLYTTCPGSDRSGMGFYFMEAFMESVDVESQPEQGTKVILTKTIGRR</sequence>
<dbReference type="PANTHER" id="PTHR35526">
    <property type="entry name" value="ANTI-SIGMA-F FACTOR RSBW-RELATED"/>
    <property type="match status" value="1"/>
</dbReference>
<dbReference type="Pfam" id="PF13581">
    <property type="entry name" value="HATPase_c_2"/>
    <property type="match status" value="1"/>
</dbReference>
<comment type="caution">
    <text evidence="9">The sequence shown here is derived from an EMBL/GenBank/DDBJ whole genome shotgun (WGS) entry which is preliminary data.</text>
</comment>
<evidence type="ECO:0000256" key="4">
    <source>
        <dbReference type="ARBA" id="ARBA00022777"/>
    </source>
</evidence>
<dbReference type="AlphaFoldDB" id="A0AAE3JGH9"/>
<dbReference type="NCBIfam" id="TIGR01925">
    <property type="entry name" value="spIIAB"/>
    <property type="match status" value="1"/>
</dbReference>